<dbReference type="Proteomes" id="UP000067689">
    <property type="component" value="Chromosome"/>
</dbReference>
<keyword evidence="2" id="KW-1185">Reference proteome</keyword>
<dbReference type="GO" id="GO:0016787">
    <property type="term" value="F:hydrolase activity"/>
    <property type="evidence" value="ECO:0007669"/>
    <property type="project" value="UniProtKB-ARBA"/>
</dbReference>
<sequence length="354" mass="38440">MTSAAAVVAGPDLGFHDTLGLPEARRYVVLLVDGMGEQLLREHAHLAPFLSSLPSVPDVVCGVPSTTVTSLTSLGTGLRAGSHGVVGYTSRVPETGRRFNALAWDQPVDAQQWQRHPTVLQRLHEAGLNAASVNESRFEGSGLTLCSQRGAPFHGVGSVWERLDVVADVVEDADRSLVYAYESRLDHAGHAHGSTSQEWRDVLVTVDRETAQLRDLLPDDTVLLVTADHGMVDLPAEGRFDVADRPDLLEGVDLLAGEARFRHLYTARQEREAVAERWRAACGDRAVVRTRDELDDWFGPLAPEVAGRVGDVVVAALGDFGVFSTDDFPLEMRMKGFHGSVTEAELRIPVLLAT</sequence>
<dbReference type="InterPro" id="IPR002591">
    <property type="entry name" value="Phosphodiest/P_Trfase"/>
</dbReference>
<dbReference type="PANTHER" id="PTHR10151">
    <property type="entry name" value="ECTONUCLEOTIDE PYROPHOSPHATASE/PHOSPHODIESTERASE"/>
    <property type="match status" value="1"/>
</dbReference>
<dbReference type="Gene3D" id="3.40.720.10">
    <property type="entry name" value="Alkaline Phosphatase, subunit A"/>
    <property type="match status" value="1"/>
</dbReference>
<evidence type="ECO:0000313" key="1">
    <source>
        <dbReference type="EMBL" id="ALX04682.1"/>
    </source>
</evidence>
<proteinExistence type="predicted"/>
<evidence type="ECO:0008006" key="3">
    <source>
        <dbReference type="Google" id="ProtNLM"/>
    </source>
</evidence>
<dbReference type="EMBL" id="CP011502">
    <property type="protein sequence ID" value="ALX04682.1"/>
    <property type="molecule type" value="Genomic_DNA"/>
</dbReference>
<dbReference type="STRING" id="2041.AERYTH_08240"/>
<dbReference type="KEGG" id="aer:AERYTH_08240"/>
<reference evidence="1 2" key="1">
    <citation type="journal article" date="1991" name="Int. J. Syst. Bacteriol.">
        <title>Description of the erythromycin-producing bacterium Arthrobacter sp. strain NRRL B-3381 as Aeromicrobium erythreum gen. nov., sp. nov.</title>
        <authorList>
            <person name="Miller E.S."/>
            <person name="Woese C.R."/>
            <person name="Brenner S."/>
        </authorList>
    </citation>
    <scope>NUCLEOTIDE SEQUENCE [LARGE SCALE GENOMIC DNA]</scope>
    <source>
        <strain evidence="1 2">AR18</strain>
    </source>
</reference>
<gene>
    <name evidence="1" type="ORF">AERYTH_08240</name>
</gene>
<evidence type="ECO:0000313" key="2">
    <source>
        <dbReference type="Proteomes" id="UP000067689"/>
    </source>
</evidence>
<dbReference type="PANTHER" id="PTHR10151:SF120">
    <property type="entry name" value="BIS(5'-ADENOSYL)-TRIPHOSPHATASE"/>
    <property type="match status" value="1"/>
</dbReference>
<dbReference type="PATRIC" id="fig|2041.4.peg.1728"/>
<organism evidence="1 2">
    <name type="scientific">Aeromicrobium erythreum</name>
    <dbReference type="NCBI Taxonomy" id="2041"/>
    <lineage>
        <taxon>Bacteria</taxon>
        <taxon>Bacillati</taxon>
        <taxon>Actinomycetota</taxon>
        <taxon>Actinomycetes</taxon>
        <taxon>Propionibacteriales</taxon>
        <taxon>Nocardioidaceae</taxon>
        <taxon>Aeromicrobium</taxon>
    </lineage>
</organism>
<name>A0A0U3T1M9_9ACTN</name>
<dbReference type="AlphaFoldDB" id="A0A0U3T1M9"/>
<dbReference type="SUPFAM" id="SSF53649">
    <property type="entry name" value="Alkaline phosphatase-like"/>
    <property type="match status" value="1"/>
</dbReference>
<dbReference type="InterPro" id="IPR017850">
    <property type="entry name" value="Alkaline_phosphatase_core_sf"/>
</dbReference>
<protein>
    <recommendedName>
        <fullName evidence="3">Phosphodiesterase</fullName>
    </recommendedName>
</protein>
<accession>A0A0U3T1M9</accession>
<dbReference type="Pfam" id="PF01663">
    <property type="entry name" value="Phosphodiest"/>
    <property type="match status" value="1"/>
</dbReference>